<dbReference type="CDD" id="cd06171">
    <property type="entry name" value="Sigma70_r4"/>
    <property type="match status" value="1"/>
</dbReference>
<dbReference type="NCBIfam" id="TIGR02937">
    <property type="entry name" value="sigma70-ECF"/>
    <property type="match status" value="1"/>
</dbReference>
<dbReference type="Gene3D" id="1.10.10.10">
    <property type="entry name" value="Winged helix-like DNA-binding domain superfamily/Winged helix DNA-binding domain"/>
    <property type="match status" value="1"/>
</dbReference>
<feature type="domain" description="RNA polymerase sigma-70 region 2" evidence="6">
    <location>
        <begin position="27"/>
        <end position="91"/>
    </location>
</feature>
<evidence type="ECO:0000256" key="4">
    <source>
        <dbReference type="ARBA" id="ARBA00023125"/>
    </source>
</evidence>
<dbReference type="PANTHER" id="PTHR43133:SF8">
    <property type="entry name" value="RNA POLYMERASE SIGMA FACTOR HI_1459-RELATED"/>
    <property type="match status" value="1"/>
</dbReference>
<name>A0ABZ0IN70_9BACT</name>
<keyword evidence="4" id="KW-0238">DNA-binding</keyword>
<dbReference type="Pfam" id="PF04542">
    <property type="entry name" value="Sigma70_r2"/>
    <property type="match status" value="1"/>
</dbReference>
<dbReference type="InterPro" id="IPR013324">
    <property type="entry name" value="RNA_pol_sigma_r3/r4-like"/>
</dbReference>
<protein>
    <submittedName>
        <fullName evidence="8">Sigma-70 family RNA polymerase sigma factor</fullName>
    </submittedName>
</protein>
<evidence type="ECO:0000256" key="5">
    <source>
        <dbReference type="ARBA" id="ARBA00023163"/>
    </source>
</evidence>
<dbReference type="SUPFAM" id="SSF88659">
    <property type="entry name" value="Sigma3 and sigma4 domains of RNA polymerase sigma factors"/>
    <property type="match status" value="1"/>
</dbReference>
<accession>A0ABZ0IN70</accession>
<dbReference type="InterPro" id="IPR007627">
    <property type="entry name" value="RNA_pol_sigma70_r2"/>
</dbReference>
<organism evidence="8 9">
    <name type="scientific">Imperialibacter roseus</name>
    <dbReference type="NCBI Taxonomy" id="1324217"/>
    <lineage>
        <taxon>Bacteria</taxon>
        <taxon>Pseudomonadati</taxon>
        <taxon>Bacteroidota</taxon>
        <taxon>Cytophagia</taxon>
        <taxon>Cytophagales</taxon>
        <taxon>Flammeovirgaceae</taxon>
        <taxon>Imperialibacter</taxon>
    </lineage>
</organism>
<keyword evidence="2" id="KW-0805">Transcription regulation</keyword>
<dbReference type="PANTHER" id="PTHR43133">
    <property type="entry name" value="RNA POLYMERASE ECF-TYPE SIGMA FACTO"/>
    <property type="match status" value="1"/>
</dbReference>
<evidence type="ECO:0000313" key="8">
    <source>
        <dbReference type="EMBL" id="WOK05609.1"/>
    </source>
</evidence>
<evidence type="ECO:0000256" key="2">
    <source>
        <dbReference type="ARBA" id="ARBA00023015"/>
    </source>
</evidence>
<dbReference type="Proteomes" id="UP001302349">
    <property type="component" value="Chromosome"/>
</dbReference>
<dbReference type="InterPro" id="IPR039425">
    <property type="entry name" value="RNA_pol_sigma-70-like"/>
</dbReference>
<evidence type="ECO:0000313" key="9">
    <source>
        <dbReference type="Proteomes" id="UP001302349"/>
    </source>
</evidence>
<keyword evidence="5" id="KW-0804">Transcription</keyword>
<evidence type="ECO:0000259" key="6">
    <source>
        <dbReference type="Pfam" id="PF04542"/>
    </source>
</evidence>
<evidence type="ECO:0000256" key="3">
    <source>
        <dbReference type="ARBA" id="ARBA00023082"/>
    </source>
</evidence>
<evidence type="ECO:0000259" key="7">
    <source>
        <dbReference type="Pfam" id="PF08281"/>
    </source>
</evidence>
<dbReference type="InterPro" id="IPR013249">
    <property type="entry name" value="RNA_pol_sigma70_r4_t2"/>
</dbReference>
<dbReference type="InterPro" id="IPR013325">
    <property type="entry name" value="RNA_pol_sigma_r2"/>
</dbReference>
<dbReference type="Gene3D" id="1.10.1740.10">
    <property type="match status" value="1"/>
</dbReference>
<dbReference type="EMBL" id="CP136051">
    <property type="protein sequence ID" value="WOK05609.1"/>
    <property type="molecule type" value="Genomic_DNA"/>
</dbReference>
<dbReference type="InterPro" id="IPR014284">
    <property type="entry name" value="RNA_pol_sigma-70_dom"/>
</dbReference>
<keyword evidence="3" id="KW-0731">Sigma factor</keyword>
<gene>
    <name evidence="8" type="ORF">RT717_21260</name>
</gene>
<dbReference type="RefSeq" id="WP_317488367.1">
    <property type="nucleotide sequence ID" value="NZ_CP136051.1"/>
</dbReference>
<comment type="similarity">
    <text evidence="1">Belongs to the sigma-70 factor family. ECF subfamily.</text>
</comment>
<dbReference type="InterPro" id="IPR036388">
    <property type="entry name" value="WH-like_DNA-bd_sf"/>
</dbReference>
<dbReference type="SUPFAM" id="SSF88946">
    <property type="entry name" value="Sigma2 domain of RNA polymerase sigma factors"/>
    <property type="match status" value="1"/>
</dbReference>
<reference evidence="8 9" key="1">
    <citation type="journal article" date="2023" name="Microbiol. Resour. Announc.">
        <title>Complete Genome Sequence of Imperialibacter roseus strain P4T.</title>
        <authorList>
            <person name="Tizabi D.R."/>
            <person name="Bachvaroff T."/>
            <person name="Hill R.T."/>
        </authorList>
    </citation>
    <scope>NUCLEOTIDE SEQUENCE [LARGE SCALE GENOMIC DNA]</scope>
    <source>
        <strain evidence="8 9">P4T</strain>
    </source>
</reference>
<feature type="domain" description="RNA polymerase sigma factor 70 region 4 type 2" evidence="7">
    <location>
        <begin position="120"/>
        <end position="172"/>
    </location>
</feature>
<sequence>MKDSDHSELKRIIKGCMNGRRAQQKELYQSFYSYAMNICVLYAESREDAVEIMNDGFMKIFKYIGKFDLSRPFVPWLRRIMINAAIDRTRKDFRFNEMKDLEEAESVESADTVISGISHEEILGILKNLSPAYRTVFNLYAIEGYKHEEIARQLGISVGTSKSNYAKARKRLQEQLRNFFESENV</sequence>
<proteinExistence type="inferred from homology"/>
<evidence type="ECO:0000256" key="1">
    <source>
        <dbReference type="ARBA" id="ARBA00010641"/>
    </source>
</evidence>
<dbReference type="Pfam" id="PF08281">
    <property type="entry name" value="Sigma70_r4_2"/>
    <property type="match status" value="1"/>
</dbReference>
<keyword evidence="9" id="KW-1185">Reference proteome</keyword>